<evidence type="ECO:0000256" key="2">
    <source>
        <dbReference type="ARBA" id="ARBA00022723"/>
    </source>
</evidence>
<dbReference type="PhylomeDB" id="A7SD03"/>
<gene>
    <name evidence="8" type="ORF">NEMVEDRAFT_v1g113789</name>
</gene>
<evidence type="ECO:0000256" key="5">
    <source>
        <dbReference type="ARBA" id="ARBA00023180"/>
    </source>
</evidence>
<evidence type="ECO:0000313" key="9">
    <source>
        <dbReference type="Proteomes" id="UP000001593"/>
    </source>
</evidence>
<feature type="domain" description="Pentraxin (PTX)" evidence="7">
    <location>
        <begin position="1"/>
        <end position="113"/>
    </location>
</feature>
<evidence type="ECO:0000256" key="3">
    <source>
        <dbReference type="ARBA" id="ARBA00022837"/>
    </source>
</evidence>
<keyword evidence="9" id="KW-1185">Reference proteome</keyword>
<dbReference type="PANTHER" id="PTHR19277">
    <property type="entry name" value="PENTRAXIN"/>
    <property type="match status" value="1"/>
</dbReference>
<proteinExistence type="predicted"/>
<keyword evidence="4" id="KW-1015">Disulfide bond</keyword>
<evidence type="ECO:0000256" key="4">
    <source>
        <dbReference type="ARBA" id="ARBA00023157"/>
    </source>
</evidence>
<dbReference type="HOGENOM" id="CLU_156979_0_0_1"/>
<dbReference type="AlphaFoldDB" id="A7SD03"/>
<evidence type="ECO:0000313" key="8">
    <source>
        <dbReference type="EMBL" id="EDO38410.1"/>
    </source>
</evidence>
<keyword evidence="5" id="KW-0325">Glycoprotein</keyword>
<dbReference type="EMBL" id="DS469626">
    <property type="protein sequence ID" value="EDO38410.1"/>
    <property type="molecule type" value="Genomic_DNA"/>
</dbReference>
<dbReference type="InterPro" id="IPR051360">
    <property type="entry name" value="Neuronal_Pentraxin_Related"/>
</dbReference>
<evidence type="ECO:0000256" key="1">
    <source>
        <dbReference type="ARBA" id="ARBA00001913"/>
    </source>
</evidence>
<dbReference type="Pfam" id="PF00354">
    <property type="entry name" value="Pentaxin"/>
    <property type="match status" value="1"/>
</dbReference>
<keyword evidence="3" id="KW-0106">Calcium</keyword>
<dbReference type="PANTHER" id="PTHR19277:SF161">
    <property type="entry name" value="LAMININ G DOMAIN-CONTAINING PROTEIN"/>
    <property type="match status" value="1"/>
</dbReference>
<comment type="cofactor">
    <cofactor evidence="1">
        <name>Ca(2+)</name>
        <dbReference type="ChEBI" id="CHEBI:29108"/>
    </cofactor>
</comment>
<dbReference type="Gene3D" id="2.60.120.200">
    <property type="match status" value="1"/>
</dbReference>
<dbReference type="PROSITE" id="PS51828">
    <property type="entry name" value="PTX_2"/>
    <property type="match status" value="1"/>
</dbReference>
<sequence>MLHGPPVVDGKWHHYGITWRSNDGHVEIHADGILRLSQTGFATGHTLPAGGTMVLGQSYRVLNGALNQDSDLNFHGNLTSVNIWSRLLGGLSMAALSKGTGLESGDVISWKNL</sequence>
<dbReference type="SUPFAM" id="SSF49899">
    <property type="entry name" value="Concanavalin A-like lectins/glucanases"/>
    <property type="match status" value="1"/>
</dbReference>
<feature type="non-terminal residue" evidence="8">
    <location>
        <position position="113"/>
    </location>
</feature>
<dbReference type="KEGG" id="nve:5510017"/>
<name>A7SD03_NEMVE</name>
<dbReference type="InterPro" id="IPR001759">
    <property type="entry name" value="PTX_dom"/>
</dbReference>
<keyword evidence="2" id="KW-0479">Metal-binding</keyword>
<dbReference type="PRINTS" id="PR00895">
    <property type="entry name" value="PENTAXIN"/>
</dbReference>
<protein>
    <recommendedName>
        <fullName evidence="7">Pentraxin (PTX) domain-containing protein</fullName>
    </recommendedName>
</protein>
<organism evidence="8 9">
    <name type="scientific">Nematostella vectensis</name>
    <name type="common">Starlet sea anemone</name>
    <dbReference type="NCBI Taxonomy" id="45351"/>
    <lineage>
        <taxon>Eukaryota</taxon>
        <taxon>Metazoa</taxon>
        <taxon>Cnidaria</taxon>
        <taxon>Anthozoa</taxon>
        <taxon>Hexacorallia</taxon>
        <taxon>Actiniaria</taxon>
        <taxon>Edwardsiidae</taxon>
        <taxon>Nematostella</taxon>
    </lineage>
</organism>
<dbReference type="Proteomes" id="UP000001593">
    <property type="component" value="Unassembled WGS sequence"/>
</dbReference>
<reference evidence="8 9" key="1">
    <citation type="journal article" date="2007" name="Science">
        <title>Sea anemone genome reveals ancestral eumetazoan gene repertoire and genomic organization.</title>
        <authorList>
            <person name="Putnam N.H."/>
            <person name="Srivastava M."/>
            <person name="Hellsten U."/>
            <person name="Dirks B."/>
            <person name="Chapman J."/>
            <person name="Salamov A."/>
            <person name="Terry A."/>
            <person name="Shapiro H."/>
            <person name="Lindquist E."/>
            <person name="Kapitonov V.V."/>
            <person name="Jurka J."/>
            <person name="Genikhovich G."/>
            <person name="Grigoriev I.V."/>
            <person name="Lucas S.M."/>
            <person name="Steele R.E."/>
            <person name="Finnerty J.R."/>
            <person name="Technau U."/>
            <person name="Martindale M.Q."/>
            <person name="Rokhsar D.S."/>
        </authorList>
    </citation>
    <scope>NUCLEOTIDE SEQUENCE [LARGE SCALE GENOMIC DNA]</scope>
    <source>
        <strain evidence="9">CH2 X CH6</strain>
    </source>
</reference>
<dbReference type="InterPro" id="IPR013320">
    <property type="entry name" value="ConA-like_dom_sf"/>
</dbReference>
<comment type="caution">
    <text evidence="6">Lacks conserved residue(s) required for the propagation of feature annotation.</text>
</comment>
<dbReference type="GO" id="GO:0046872">
    <property type="term" value="F:metal ion binding"/>
    <property type="evidence" value="ECO:0007669"/>
    <property type="project" value="UniProtKB-KW"/>
</dbReference>
<accession>A7SD03</accession>
<dbReference type="STRING" id="45351.A7SD03"/>
<evidence type="ECO:0000256" key="6">
    <source>
        <dbReference type="PROSITE-ProRule" id="PRU01172"/>
    </source>
</evidence>
<evidence type="ECO:0000259" key="7">
    <source>
        <dbReference type="PROSITE" id="PS51828"/>
    </source>
</evidence>
<dbReference type="InParanoid" id="A7SD03"/>